<dbReference type="InterPro" id="IPR051206">
    <property type="entry name" value="NAMLAA_amidase_2"/>
</dbReference>
<dbReference type="GO" id="GO:0071555">
    <property type="term" value="P:cell wall organization"/>
    <property type="evidence" value="ECO:0007669"/>
    <property type="project" value="UniProtKB-KW"/>
</dbReference>
<dbReference type="STRING" id="391937.NA2_00400"/>
<proteinExistence type="inferred from homology"/>
<dbReference type="eggNOG" id="COG3023">
    <property type="taxonomic scope" value="Bacteria"/>
</dbReference>
<evidence type="ECO:0000259" key="6">
    <source>
        <dbReference type="SMART" id="SM00644"/>
    </source>
</evidence>
<dbReference type="EC" id="3.5.1.28" evidence="3"/>
<dbReference type="InterPro" id="IPR036505">
    <property type="entry name" value="Amidase/PGRP_sf"/>
</dbReference>
<protein>
    <recommendedName>
        <fullName evidence="3">N-acetylmuramoyl-L-alanine amidase</fullName>
        <ecNumber evidence="3">3.5.1.28</ecNumber>
    </recommendedName>
</protein>
<dbReference type="InterPro" id="IPR002502">
    <property type="entry name" value="Amidase_domain"/>
</dbReference>
<evidence type="ECO:0000313" key="8">
    <source>
        <dbReference type="Proteomes" id="UP000006786"/>
    </source>
</evidence>
<dbReference type="Proteomes" id="UP000006786">
    <property type="component" value="Unassembled WGS sequence"/>
</dbReference>
<feature type="domain" description="N-acetylmuramoyl-L-alanine amidase" evidence="6">
    <location>
        <begin position="26"/>
        <end position="163"/>
    </location>
</feature>
<gene>
    <name evidence="7" type="ORF">NA2_00400</name>
</gene>
<evidence type="ECO:0000256" key="4">
    <source>
        <dbReference type="ARBA" id="ARBA00022801"/>
    </source>
</evidence>
<sequence length="266" mass="28704">MTDPGVEAPFAASFTPDFAGADVCPSPNFGERRGGGRPDALILHYTGMETGDGAQAWLCDPRSEVSSHYLVHEDGRVVQMVREADRAWHAGRGSWRGVDDVNSFSIGIEIVNPGHFLGFTEFPKPQIAAVIALGNDICRRHAIPPERVLAHSDITPGRKIDPGEKFPWEALAAAGLGHLVAPAPITPGRILGPGDGGPAVAALQRMLALYGYGVEETGLYDEATRIVVQEFQRHFRRARVDGLADLSSCETLRRLLDTLGSFDRAT</sequence>
<evidence type="ECO:0000256" key="1">
    <source>
        <dbReference type="ARBA" id="ARBA00001561"/>
    </source>
</evidence>
<dbReference type="GO" id="GO:0009253">
    <property type="term" value="P:peptidoglycan catabolic process"/>
    <property type="evidence" value="ECO:0007669"/>
    <property type="project" value="InterPro"/>
</dbReference>
<evidence type="ECO:0000256" key="5">
    <source>
        <dbReference type="ARBA" id="ARBA00023316"/>
    </source>
</evidence>
<dbReference type="CDD" id="cd06583">
    <property type="entry name" value="PGRP"/>
    <property type="match status" value="1"/>
</dbReference>
<comment type="similarity">
    <text evidence="2">Belongs to the N-acetylmuramoyl-L-alanine amidase 2 family.</text>
</comment>
<dbReference type="EMBL" id="AMRM01000001">
    <property type="protein sequence ID" value="EKF20792.1"/>
    <property type="molecule type" value="Genomic_DNA"/>
</dbReference>
<name>K2MTS5_9HYPH</name>
<evidence type="ECO:0000313" key="7">
    <source>
        <dbReference type="EMBL" id="EKF20792.1"/>
    </source>
</evidence>
<keyword evidence="5" id="KW-0961">Cell wall biogenesis/degradation</keyword>
<dbReference type="Gene3D" id="1.10.101.10">
    <property type="entry name" value="PGBD-like superfamily/PGBD"/>
    <property type="match status" value="1"/>
</dbReference>
<dbReference type="SUPFAM" id="SSF55846">
    <property type="entry name" value="N-acetylmuramoyl-L-alanine amidase-like"/>
    <property type="match status" value="1"/>
</dbReference>
<evidence type="ECO:0000256" key="2">
    <source>
        <dbReference type="ARBA" id="ARBA00007553"/>
    </source>
</evidence>
<dbReference type="GO" id="GO:0008745">
    <property type="term" value="F:N-acetylmuramoyl-L-alanine amidase activity"/>
    <property type="evidence" value="ECO:0007669"/>
    <property type="project" value="UniProtKB-EC"/>
</dbReference>
<dbReference type="AlphaFoldDB" id="K2MTS5"/>
<comment type="catalytic activity">
    <reaction evidence="1">
        <text>Hydrolyzes the link between N-acetylmuramoyl residues and L-amino acid residues in certain cell-wall glycopeptides.</text>
        <dbReference type="EC" id="3.5.1.28"/>
    </reaction>
</comment>
<dbReference type="Pfam" id="PF01510">
    <property type="entry name" value="Amidase_2"/>
    <property type="match status" value="1"/>
</dbReference>
<accession>K2MTS5</accession>
<dbReference type="PATRIC" id="fig|391937.3.peg.83"/>
<dbReference type="Pfam" id="PF01471">
    <property type="entry name" value="PG_binding_1"/>
    <property type="match status" value="1"/>
</dbReference>
<dbReference type="Gene3D" id="3.40.80.10">
    <property type="entry name" value="Peptidoglycan recognition protein-like"/>
    <property type="match status" value="1"/>
</dbReference>
<keyword evidence="8" id="KW-1185">Reference proteome</keyword>
<dbReference type="GO" id="GO:0019867">
    <property type="term" value="C:outer membrane"/>
    <property type="evidence" value="ECO:0007669"/>
    <property type="project" value="TreeGrafter"/>
</dbReference>
<dbReference type="InterPro" id="IPR036366">
    <property type="entry name" value="PGBDSf"/>
</dbReference>
<dbReference type="OrthoDB" id="9794842at2"/>
<dbReference type="PANTHER" id="PTHR30417:SF1">
    <property type="entry name" value="N-ACETYLMURAMOYL-L-ALANINE AMIDASE AMID"/>
    <property type="match status" value="1"/>
</dbReference>
<evidence type="ECO:0000256" key="3">
    <source>
        <dbReference type="ARBA" id="ARBA00011901"/>
    </source>
</evidence>
<dbReference type="GO" id="GO:0009254">
    <property type="term" value="P:peptidoglycan turnover"/>
    <property type="evidence" value="ECO:0007669"/>
    <property type="project" value="TreeGrafter"/>
</dbReference>
<dbReference type="SMART" id="SM00644">
    <property type="entry name" value="Ami_2"/>
    <property type="match status" value="1"/>
</dbReference>
<dbReference type="PANTHER" id="PTHR30417">
    <property type="entry name" value="N-ACETYLMURAMOYL-L-ALANINE AMIDASE AMID"/>
    <property type="match status" value="1"/>
</dbReference>
<dbReference type="InterPro" id="IPR036365">
    <property type="entry name" value="PGBD-like_sf"/>
</dbReference>
<dbReference type="InterPro" id="IPR002477">
    <property type="entry name" value="Peptidoglycan-bd-like"/>
</dbReference>
<keyword evidence="4" id="KW-0378">Hydrolase</keyword>
<comment type="caution">
    <text evidence="7">The sequence shown here is derived from an EMBL/GenBank/DDBJ whole genome shotgun (WGS) entry which is preliminary data.</text>
</comment>
<reference evidence="7 8" key="1">
    <citation type="journal article" date="2012" name="J. Bacteriol.">
        <title>Genome Sequence of Nitratireductor pacificus Type Strain pht-3B.</title>
        <authorList>
            <person name="Lai Q."/>
            <person name="Li G."/>
            <person name="Shao Z."/>
        </authorList>
    </citation>
    <scope>NUCLEOTIDE SEQUENCE [LARGE SCALE GENOMIC DNA]</scope>
    <source>
        <strain evidence="8">pht-3B</strain>
    </source>
</reference>
<dbReference type="RefSeq" id="WP_008592950.1">
    <property type="nucleotide sequence ID" value="NZ_AMRM01000001.1"/>
</dbReference>
<organism evidence="7 8">
    <name type="scientific">Nitratireductor pacificus pht-3B</name>
    <dbReference type="NCBI Taxonomy" id="391937"/>
    <lineage>
        <taxon>Bacteria</taxon>
        <taxon>Pseudomonadati</taxon>
        <taxon>Pseudomonadota</taxon>
        <taxon>Alphaproteobacteria</taxon>
        <taxon>Hyphomicrobiales</taxon>
        <taxon>Phyllobacteriaceae</taxon>
        <taxon>Nitratireductor</taxon>
    </lineage>
</organism>
<dbReference type="SUPFAM" id="SSF47090">
    <property type="entry name" value="PGBD-like"/>
    <property type="match status" value="1"/>
</dbReference>